<dbReference type="SUPFAM" id="SSF50129">
    <property type="entry name" value="GroES-like"/>
    <property type="match status" value="1"/>
</dbReference>
<gene>
    <name evidence="4" type="ORF">TT172_LOCUS7752</name>
</gene>
<evidence type="ECO:0000256" key="2">
    <source>
        <dbReference type="ARBA" id="ARBA00023002"/>
    </source>
</evidence>
<dbReference type="InterPro" id="IPR036291">
    <property type="entry name" value="NAD(P)-bd_dom_sf"/>
</dbReference>
<reference evidence="4 5" key="1">
    <citation type="submission" date="2018-04" db="EMBL/GenBank/DDBJ databases">
        <authorList>
            <person name="Huttner S."/>
            <person name="Dainat J."/>
        </authorList>
    </citation>
    <scope>NUCLEOTIDE SEQUENCE [LARGE SCALE GENOMIC DNA]</scope>
</reference>
<dbReference type="InterPro" id="IPR013154">
    <property type="entry name" value="ADH-like_N"/>
</dbReference>
<evidence type="ECO:0000256" key="1">
    <source>
        <dbReference type="ARBA" id="ARBA00008072"/>
    </source>
</evidence>
<dbReference type="Pfam" id="PF08240">
    <property type="entry name" value="ADH_N"/>
    <property type="match status" value="1"/>
</dbReference>
<evidence type="ECO:0000313" key="5">
    <source>
        <dbReference type="Proteomes" id="UP000289323"/>
    </source>
</evidence>
<sequence length="371" mass="39657">MESRAAFQPSRNAPAFEVRATPMPKPSKGQIVVRNAAVAINPVDTYVQSHGSLMFTHLKYPFVLGYDLAGEVVQVGPGVTRFKVGDRVLAFGRGADKAIQDPAQSAFRQHTVVFEDLATELPAHVDYARGATLPLAVATAAAALFDESRLGLQLPTEPRQPPTGKTVVIWGGSTSVGSNAIQLAIAAGYEVFTTAGSRNHETMRRLGAAGVWDHKSGTAAGEIAAALNEQGKTLAGVVSIGFGAAEQCIRIVDRVRRGNKFIAMATYPTPEKIPQSFALLRVGVPYVSALLSYRIRGAMRGFKSALVVVDPILSNGLARRIFRDFLPKALEAGSYVPTPEPEVVGHGLEYIQPAFEKLRKGVSAKKIVVTL</sequence>
<evidence type="ECO:0000313" key="4">
    <source>
        <dbReference type="EMBL" id="SPQ25333.1"/>
    </source>
</evidence>
<keyword evidence="2" id="KW-0560">Oxidoreductase</keyword>
<proteinExistence type="inferred from homology"/>
<dbReference type="AlphaFoldDB" id="A0A3S4D844"/>
<dbReference type="Gene3D" id="3.40.50.720">
    <property type="entry name" value="NAD(P)-binding Rossmann-like Domain"/>
    <property type="match status" value="1"/>
</dbReference>
<dbReference type="InterPro" id="IPR011032">
    <property type="entry name" value="GroES-like_sf"/>
</dbReference>
<name>A0A3S4D844_9PEZI</name>
<dbReference type="GO" id="GO:0016651">
    <property type="term" value="F:oxidoreductase activity, acting on NAD(P)H"/>
    <property type="evidence" value="ECO:0007669"/>
    <property type="project" value="InterPro"/>
</dbReference>
<dbReference type="PANTHER" id="PTHR45348">
    <property type="entry name" value="HYPOTHETICAL OXIDOREDUCTASE (EUROFUNG)"/>
    <property type="match status" value="1"/>
</dbReference>
<dbReference type="Proteomes" id="UP000289323">
    <property type="component" value="Unassembled WGS sequence"/>
</dbReference>
<dbReference type="CDD" id="cd08249">
    <property type="entry name" value="enoyl_reductase_like"/>
    <property type="match status" value="1"/>
</dbReference>
<dbReference type="Gene3D" id="3.90.180.10">
    <property type="entry name" value="Medium-chain alcohol dehydrogenases, catalytic domain"/>
    <property type="match status" value="1"/>
</dbReference>
<evidence type="ECO:0000259" key="3">
    <source>
        <dbReference type="SMART" id="SM00829"/>
    </source>
</evidence>
<accession>A0A3S4D844</accession>
<protein>
    <submittedName>
        <fullName evidence="4">6db93d18-164c-43ae-9931-cf14de6bda2d</fullName>
    </submittedName>
</protein>
<dbReference type="InterPro" id="IPR047122">
    <property type="entry name" value="Trans-enoyl_RdTase-like"/>
</dbReference>
<organism evidence="4 5">
    <name type="scientific">Thermothielavioides terrestris</name>
    <dbReference type="NCBI Taxonomy" id="2587410"/>
    <lineage>
        <taxon>Eukaryota</taxon>
        <taxon>Fungi</taxon>
        <taxon>Dikarya</taxon>
        <taxon>Ascomycota</taxon>
        <taxon>Pezizomycotina</taxon>
        <taxon>Sordariomycetes</taxon>
        <taxon>Sordariomycetidae</taxon>
        <taxon>Sordariales</taxon>
        <taxon>Chaetomiaceae</taxon>
        <taxon>Thermothielavioides</taxon>
    </lineage>
</organism>
<dbReference type="InterPro" id="IPR020843">
    <property type="entry name" value="ER"/>
</dbReference>
<dbReference type="EMBL" id="OUUZ01000015">
    <property type="protein sequence ID" value="SPQ25333.1"/>
    <property type="molecule type" value="Genomic_DNA"/>
</dbReference>
<dbReference type="SUPFAM" id="SSF51735">
    <property type="entry name" value="NAD(P)-binding Rossmann-fold domains"/>
    <property type="match status" value="1"/>
</dbReference>
<dbReference type="SMART" id="SM00829">
    <property type="entry name" value="PKS_ER"/>
    <property type="match status" value="1"/>
</dbReference>
<dbReference type="PANTHER" id="PTHR45348:SF2">
    <property type="entry name" value="ZINC-TYPE ALCOHOL DEHYDROGENASE-LIKE PROTEIN C2E1P3.01"/>
    <property type="match status" value="1"/>
</dbReference>
<feature type="domain" description="Enoyl reductase (ER)" evidence="3">
    <location>
        <begin position="10"/>
        <end position="369"/>
    </location>
</feature>
<comment type="similarity">
    <text evidence="1">Belongs to the zinc-containing alcohol dehydrogenase family.</text>
</comment>